<name>A0ABQ5DRZ5_9ASTR</name>
<keyword evidence="3" id="KW-1185">Reference proteome</keyword>
<gene>
    <name evidence="2" type="ORF">Tco_0941650</name>
</gene>
<sequence length="495" mass="56544">MFDFVDIDYFFVHELDATVLQLGYDGIDKPMYYHYFRSMTELDVGLLALGLDKDVHSLTSLICNFKVIEVFIEHGITKLNCYYMSNSQIRDTIEEYQEDMRVEAFSASPNRNELLMLEWYDNSTTTKASSNTGSISQAFKTQEKTMGDAIRDVMSCLSFDITDIDDHLEVVSCDAIHFAGSCHEGLRHDATFGTDDLDPPPPINLNILAHVSTDEGILSDHAKFLAKLDEELGNENESDDVNHATVNEDTHHGNTDRVDEHLDNDNAPLENAALIGGEGDYIGGRRSALNKLKKAFMQGEGDGSKYAFYYAQVFSSSKEVKDRVYLHSIETRRDLKFVRNNKLRVRATCFIKTHVYANASQGMHIQIFGKEILDQIKVNLEIPIKAVQDIPQRELEVHILMSKALRAKAKTDKEIKAFTTNVSFEKCMDEVKRLNDIGYHNTMKMVRVSRILERERLERKLLVRESRIPKNLLDRVSQLHWPFSISERLKVDNAI</sequence>
<protein>
    <submittedName>
        <fullName evidence="2">Uncharacterized protein</fullName>
    </submittedName>
</protein>
<evidence type="ECO:0000313" key="3">
    <source>
        <dbReference type="Proteomes" id="UP001151760"/>
    </source>
</evidence>
<reference evidence="2" key="1">
    <citation type="journal article" date="2022" name="Int. J. Mol. Sci.">
        <title>Draft Genome of Tanacetum Coccineum: Genomic Comparison of Closely Related Tanacetum-Family Plants.</title>
        <authorList>
            <person name="Yamashiro T."/>
            <person name="Shiraishi A."/>
            <person name="Nakayama K."/>
            <person name="Satake H."/>
        </authorList>
    </citation>
    <scope>NUCLEOTIDE SEQUENCE</scope>
</reference>
<feature type="compositionally biased region" description="Basic and acidic residues" evidence="1">
    <location>
        <begin position="240"/>
        <end position="264"/>
    </location>
</feature>
<accession>A0ABQ5DRZ5</accession>
<proteinExistence type="predicted"/>
<reference evidence="2" key="2">
    <citation type="submission" date="2022-01" db="EMBL/GenBank/DDBJ databases">
        <authorList>
            <person name="Yamashiro T."/>
            <person name="Shiraishi A."/>
            <person name="Satake H."/>
            <person name="Nakayama K."/>
        </authorList>
    </citation>
    <scope>NUCLEOTIDE SEQUENCE</scope>
</reference>
<comment type="caution">
    <text evidence="2">The sequence shown here is derived from an EMBL/GenBank/DDBJ whole genome shotgun (WGS) entry which is preliminary data.</text>
</comment>
<evidence type="ECO:0000313" key="2">
    <source>
        <dbReference type="EMBL" id="GJT41785.1"/>
    </source>
</evidence>
<feature type="region of interest" description="Disordered" evidence="1">
    <location>
        <begin position="234"/>
        <end position="264"/>
    </location>
</feature>
<dbReference type="Proteomes" id="UP001151760">
    <property type="component" value="Unassembled WGS sequence"/>
</dbReference>
<dbReference type="EMBL" id="BQNB010015590">
    <property type="protein sequence ID" value="GJT41785.1"/>
    <property type="molecule type" value="Genomic_DNA"/>
</dbReference>
<evidence type="ECO:0000256" key="1">
    <source>
        <dbReference type="SAM" id="MobiDB-lite"/>
    </source>
</evidence>
<organism evidence="2 3">
    <name type="scientific">Tanacetum coccineum</name>
    <dbReference type="NCBI Taxonomy" id="301880"/>
    <lineage>
        <taxon>Eukaryota</taxon>
        <taxon>Viridiplantae</taxon>
        <taxon>Streptophyta</taxon>
        <taxon>Embryophyta</taxon>
        <taxon>Tracheophyta</taxon>
        <taxon>Spermatophyta</taxon>
        <taxon>Magnoliopsida</taxon>
        <taxon>eudicotyledons</taxon>
        <taxon>Gunneridae</taxon>
        <taxon>Pentapetalae</taxon>
        <taxon>asterids</taxon>
        <taxon>campanulids</taxon>
        <taxon>Asterales</taxon>
        <taxon>Asteraceae</taxon>
        <taxon>Asteroideae</taxon>
        <taxon>Anthemideae</taxon>
        <taxon>Anthemidinae</taxon>
        <taxon>Tanacetum</taxon>
    </lineage>
</organism>